<gene>
    <name evidence="2" type="ORF">KW868_19820</name>
</gene>
<evidence type="ECO:0000313" key="3">
    <source>
        <dbReference type="Proteomes" id="UP000887320"/>
    </source>
</evidence>
<proteinExistence type="predicted"/>
<protein>
    <submittedName>
        <fullName evidence="2">Sulfurtransferase TusA family protein</fullName>
    </submittedName>
</protein>
<dbReference type="AlphaFoldDB" id="A0A077L5U6"/>
<feature type="domain" description="UPF0033" evidence="1">
    <location>
        <begin position="10"/>
        <end position="78"/>
    </location>
</feature>
<dbReference type="SUPFAM" id="SSF64307">
    <property type="entry name" value="SirA-like"/>
    <property type="match status" value="1"/>
</dbReference>
<name>A0A077L5U6_ACIGI</name>
<accession>A0A077L5U6</accession>
<dbReference type="EMBL" id="JAHWXT010000009">
    <property type="protein sequence ID" value="MCF0266704.1"/>
    <property type="molecule type" value="Genomic_DNA"/>
</dbReference>
<dbReference type="Pfam" id="PF01206">
    <property type="entry name" value="TusA"/>
    <property type="match status" value="1"/>
</dbReference>
<comment type="caution">
    <text evidence="2">The sequence shown here is derived from an EMBL/GenBank/DDBJ whole genome shotgun (WGS) entry which is preliminary data.</text>
</comment>
<dbReference type="Gene3D" id="3.30.110.40">
    <property type="entry name" value="TusA-like domain"/>
    <property type="match status" value="1"/>
</dbReference>
<dbReference type="Proteomes" id="UP000887320">
    <property type="component" value="Unassembled WGS sequence"/>
</dbReference>
<evidence type="ECO:0000313" key="2">
    <source>
        <dbReference type="EMBL" id="MCF0266704.1"/>
    </source>
</evidence>
<dbReference type="GeneID" id="67744660"/>
<dbReference type="InterPro" id="IPR001455">
    <property type="entry name" value="TusA-like"/>
</dbReference>
<dbReference type="InterPro" id="IPR036868">
    <property type="entry name" value="TusA-like_sf"/>
</dbReference>
<reference evidence="2" key="1">
    <citation type="submission" date="2021-07" db="EMBL/GenBank/DDBJ databases">
        <authorList>
            <person name="Fernandez M."/>
            <person name="Pereira P."/>
            <person name="Torres Tejerizo G.A."/>
            <person name="Gonzalez P."/>
            <person name="Agostini E."/>
        </authorList>
    </citation>
    <scope>NUCLEOTIDE SEQUENCE</scope>
    <source>
        <strain evidence="2">SFC 500-1A</strain>
    </source>
</reference>
<dbReference type="KEGG" id="agu:AS4_26040"/>
<sequence>MNEPLGQTAIEINCMGKPCPMPLLMLKRELKRALPHQIFLLMSSDPHSEIDITRYCEINKISCQLTKRSEHEFHYLIES</sequence>
<evidence type="ECO:0000259" key="1">
    <source>
        <dbReference type="Pfam" id="PF01206"/>
    </source>
</evidence>
<dbReference type="CDD" id="cd00291">
    <property type="entry name" value="SirA_YedF_YeeD"/>
    <property type="match status" value="1"/>
</dbReference>
<dbReference type="RefSeq" id="WP_004822372.1">
    <property type="nucleotide sequence ID" value="NZ_AP014630.1"/>
</dbReference>
<organism evidence="2 3">
    <name type="scientific">Acinetobacter guillouiae</name>
    <name type="common">Acinetobacter genomosp. 11</name>
    <dbReference type="NCBI Taxonomy" id="106649"/>
    <lineage>
        <taxon>Bacteria</taxon>
        <taxon>Pseudomonadati</taxon>
        <taxon>Pseudomonadota</taxon>
        <taxon>Gammaproteobacteria</taxon>
        <taxon>Moraxellales</taxon>
        <taxon>Moraxellaceae</taxon>
        <taxon>Acinetobacter</taxon>
    </lineage>
</organism>